<gene>
    <name evidence="2" type="ORF">SAMN02745121_06459</name>
</gene>
<evidence type="ECO:0000313" key="2">
    <source>
        <dbReference type="EMBL" id="SFF00557.1"/>
    </source>
</evidence>
<dbReference type="OrthoDB" id="5523021at2"/>
<protein>
    <submittedName>
        <fullName evidence="2">Uncharacterized protein</fullName>
    </submittedName>
</protein>
<name>A0A1I2F6U0_9BACT</name>
<dbReference type="STRING" id="54.SAMN02745121_06459"/>
<evidence type="ECO:0000313" key="3">
    <source>
        <dbReference type="Proteomes" id="UP000199400"/>
    </source>
</evidence>
<evidence type="ECO:0000256" key="1">
    <source>
        <dbReference type="SAM" id="MobiDB-lite"/>
    </source>
</evidence>
<keyword evidence="3" id="KW-1185">Reference proteome</keyword>
<feature type="region of interest" description="Disordered" evidence="1">
    <location>
        <begin position="136"/>
        <end position="157"/>
    </location>
</feature>
<dbReference type="EMBL" id="FOMX01000025">
    <property type="protein sequence ID" value="SFF00557.1"/>
    <property type="molecule type" value="Genomic_DNA"/>
</dbReference>
<dbReference type="Proteomes" id="UP000199400">
    <property type="component" value="Unassembled WGS sequence"/>
</dbReference>
<reference evidence="3" key="1">
    <citation type="submission" date="2016-10" db="EMBL/GenBank/DDBJ databases">
        <authorList>
            <person name="Varghese N."/>
            <person name="Submissions S."/>
        </authorList>
    </citation>
    <scope>NUCLEOTIDE SEQUENCE [LARGE SCALE GENOMIC DNA]</scope>
    <source>
        <strain evidence="3">ATCC 25963</strain>
    </source>
</reference>
<dbReference type="AlphaFoldDB" id="A0A1I2F6U0"/>
<accession>A0A1I2F6U0</accession>
<organism evidence="2 3">
    <name type="scientific">Nannocystis exedens</name>
    <dbReference type="NCBI Taxonomy" id="54"/>
    <lineage>
        <taxon>Bacteria</taxon>
        <taxon>Pseudomonadati</taxon>
        <taxon>Myxococcota</taxon>
        <taxon>Polyangia</taxon>
        <taxon>Nannocystales</taxon>
        <taxon>Nannocystaceae</taxon>
        <taxon>Nannocystis</taxon>
    </lineage>
</organism>
<sequence length="180" mass="19694">MPSLPHTVLLELLRRAPPLVATLLREGCAAPLPRFTAAQVVEGEFAEIDPAEVRADLVLALTGEGGRPALAIVVEAQLRRDPAKRWVWPVYLASLRRRLQCPVRLLVLTTRPAVARWCSRPIDMGDGCWCWCPTSSGRNRSRKSPASMRPGAGRSSRSCRCWLTAAAREPPPSAAPRSLA</sequence>
<dbReference type="RefSeq" id="WP_096330970.1">
    <property type="nucleotide sequence ID" value="NZ_FOMX01000025.1"/>
</dbReference>
<proteinExistence type="predicted"/>